<dbReference type="EMBL" id="JX649894">
    <property type="protein sequence ID" value="AGC72178.1"/>
    <property type="molecule type" value="Genomic_DNA"/>
</dbReference>
<accession>L7VYM4</accession>
<dbReference type="AlphaFoldDB" id="L7VYM4"/>
<evidence type="ECO:0000313" key="1">
    <source>
        <dbReference type="EMBL" id="AGC72178.1"/>
    </source>
</evidence>
<organism evidence="1">
    <name type="scientific">uncultured bacterium A1Q1_fos_962</name>
    <dbReference type="NCBI Taxonomy" id="1256592"/>
    <lineage>
        <taxon>Bacteria</taxon>
        <taxon>environmental samples</taxon>
    </lineage>
</organism>
<reference evidence="1" key="1">
    <citation type="submission" date="2012-09" db="EMBL/GenBank/DDBJ databases">
        <title>Metagenomic Characterization of a Microbial Community in Wastewater Detects High Levels of Antibiotic Resistance.</title>
        <authorList>
            <person name="Abrams M."/>
            <person name="Caldwell A."/>
            <person name="Vandaei E."/>
            <person name="Lee W."/>
            <person name="Perrott J."/>
            <person name="Khan S.Y."/>
            <person name="Ta J."/>
            <person name="Romero D."/>
            <person name="Nguyen V."/>
            <person name="Pourmand N."/>
            <person name="Ouverney C.C."/>
        </authorList>
    </citation>
    <scope>NUCLEOTIDE SEQUENCE</scope>
</reference>
<sequence>MAKGEGDPTADVHPDRFFNLMLDAEPFRDLEASNHRRMAASGDLSDIGHMIEVAM</sequence>
<protein>
    <submittedName>
        <fullName evidence="1">Uncharacterized protein</fullName>
    </submittedName>
</protein>
<name>L7VYM4_9BACT</name>
<proteinExistence type="predicted"/>